<dbReference type="EMBL" id="AP017424">
    <property type="protein sequence ID" value="BAU84433.1"/>
    <property type="molecule type" value="Genomic_DNA"/>
</dbReference>
<evidence type="ECO:0008006" key="4">
    <source>
        <dbReference type="Google" id="ProtNLM"/>
    </source>
</evidence>
<dbReference type="SUPFAM" id="SSF140453">
    <property type="entry name" value="EsxAB dimer-like"/>
    <property type="match status" value="1"/>
</dbReference>
<dbReference type="InterPro" id="IPR010310">
    <property type="entry name" value="T7SS_ESAT-6-like"/>
</dbReference>
<evidence type="ECO:0000256" key="1">
    <source>
        <dbReference type="SAM" id="MobiDB-lite"/>
    </source>
</evidence>
<sequence>MRDGELLVSQDGLTRLADDLDGMQRYLEEQIRAMDEVVDRIAAGWQGPTATAYRSLHRGAAEDAVRIRQVMVLLEAAVRASRDGFTAQDLDILAQIRQVQTHENVTAAARDLTAPDQVHAPDAGQPRSRLTEI</sequence>
<dbReference type="AlphaFoldDB" id="A0A160P1Z9"/>
<name>A0A160P1Z9_STRLU</name>
<keyword evidence="3" id="KW-1185">Reference proteome</keyword>
<protein>
    <recommendedName>
        <fullName evidence="4">WXG100 family type VII secretion target</fullName>
    </recommendedName>
</protein>
<dbReference type="Gene3D" id="1.10.287.1060">
    <property type="entry name" value="ESAT-6-like"/>
    <property type="match status" value="1"/>
</dbReference>
<evidence type="ECO:0000313" key="3">
    <source>
        <dbReference type="Proteomes" id="UP000217676"/>
    </source>
</evidence>
<evidence type="ECO:0000313" key="2">
    <source>
        <dbReference type="EMBL" id="BAU84433.1"/>
    </source>
</evidence>
<proteinExistence type="predicted"/>
<gene>
    <name evidence="2" type="ORF">SLA_3525</name>
</gene>
<dbReference type="Proteomes" id="UP000217676">
    <property type="component" value="Chromosome"/>
</dbReference>
<organism evidence="2 3">
    <name type="scientific">Streptomyces laurentii</name>
    <dbReference type="NCBI Taxonomy" id="39478"/>
    <lineage>
        <taxon>Bacteria</taxon>
        <taxon>Bacillati</taxon>
        <taxon>Actinomycetota</taxon>
        <taxon>Actinomycetes</taxon>
        <taxon>Kitasatosporales</taxon>
        <taxon>Streptomycetaceae</taxon>
        <taxon>Streptomyces</taxon>
    </lineage>
</organism>
<dbReference type="Pfam" id="PF06013">
    <property type="entry name" value="WXG100"/>
    <property type="match status" value="1"/>
</dbReference>
<dbReference type="KEGG" id="slau:SLA_3525"/>
<accession>A0A160P1Z9</accession>
<dbReference type="InterPro" id="IPR036689">
    <property type="entry name" value="ESAT-6-like_sf"/>
</dbReference>
<feature type="region of interest" description="Disordered" evidence="1">
    <location>
        <begin position="110"/>
        <end position="133"/>
    </location>
</feature>
<reference evidence="2 3" key="1">
    <citation type="journal article" date="2016" name="Genome Announc.">
        <title>Complete Genome Sequence of Thiostrepton-Producing Streptomyces laurentii ATCC 31255.</title>
        <authorList>
            <person name="Doi K."/>
            <person name="Fujino Y."/>
            <person name="Nagayoshi Y."/>
            <person name="Ohshima T."/>
            <person name="Ogata S."/>
        </authorList>
    </citation>
    <scope>NUCLEOTIDE SEQUENCE [LARGE SCALE GENOMIC DNA]</scope>
    <source>
        <strain evidence="2 3">ATCC 31255</strain>
    </source>
</reference>